<evidence type="ECO:0000259" key="4">
    <source>
        <dbReference type="PROSITE" id="PS50822"/>
    </source>
</evidence>
<evidence type="ECO:0000313" key="6">
    <source>
        <dbReference type="Proteomes" id="UP001239445"/>
    </source>
</evidence>
<dbReference type="Pfam" id="PF08699">
    <property type="entry name" value="ArgoL1"/>
    <property type="match status" value="1"/>
</dbReference>
<evidence type="ECO:0000313" key="5">
    <source>
        <dbReference type="EMBL" id="KAK1757283.1"/>
    </source>
</evidence>
<feature type="domain" description="PAZ" evidence="3">
    <location>
        <begin position="286"/>
        <end position="392"/>
    </location>
</feature>
<evidence type="ECO:0000256" key="1">
    <source>
        <dbReference type="RuleBase" id="RU361178"/>
    </source>
</evidence>
<dbReference type="Pfam" id="PF02170">
    <property type="entry name" value="PAZ"/>
    <property type="match status" value="1"/>
</dbReference>
<dbReference type="InterPro" id="IPR003100">
    <property type="entry name" value="PAZ_dom"/>
</dbReference>
<dbReference type="SUPFAM" id="SSF53098">
    <property type="entry name" value="Ribonuclease H-like"/>
    <property type="match status" value="1"/>
</dbReference>
<dbReference type="InterPro" id="IPR036085">
    <property type="entry name" value="PAZ_dom_sf"/>
</dbReference>
<sequence length="921" mass="103133">MSTISSEGPRALPAEFRVPNGLNKRCDLPPEAYIMDLDHTRFPARPGFNTTGQTIKVAVNQFRVTNFANMDVTLYDVNVSPEPKGSIVWKKIWETAEVKNRLNACKHPWIYDGKSLAWSLNKEEIKIKVDLGVEKGSPGKEKDMFLLHVRPSKTIRMEALRAYLANKASWDTSVLECMNFLDHLVRQGPSERFKLIKRSLFSQTARATRLSDLTEAVRGTYSAIRMTETVNSGGLGLAINVDVSNQAFFIGQPMVQVLDCFIRSLGGKFRGGLAEARTHLLPAITPKGEVMRSELFKALRRLHKLRFSLTHIKGDVSYVISEFEFGTQYGKDGANAKTVEFMQRKEDGTEKKISIYDYYMEKYRLKLKYPWLPLIKTSRGNFFPIELCEVKRLTPYPFKLDPTQTASMIKFAVQRPRFRKEHIMEGVADLGWAQDKYLRAFGVTISPQMPMVQAKLLKNPELAFAGGQKKNPGNAGRWDIRGVRFSVPNPQPLKSWAFVSIGGAVDAAALTNFAKAFTNTYRTHGGNIAGPPKILNYTGTVSLPDAVHKAYQETGSAFKLAPQIIFFVVPMGTSWTSAMYERLKKNADCRFGVVSQVILAKNAQKCDPQLLSNVAMKVNAKLGGQTYRLGHWPATGSQFSVPTCMIGVDVSHAGPGSEKPSVASMCLSMDKNACYYTAAVQTNGWRVEVLTPENVRSMLGPMVTRWRQINKTVPQHVFYFRDGVAEGQFAHVLEYELHNIKRVFKEACGTVPKFTVIVATKRHHIRFFPERGDKNDNPLPGTLVEREVTHPFHYDFYLNSHLAIQGTARPVHYNVIHDEVGMKVDALQNLIYHQCYTYCRSTTAVSLHPAVYYAHLASNRARAHEADVASPPQTATVKKDEGGSKKKSATDKGPCPKLLPLASEPNNLGARDAFLASMWYV</sequence>
<dbReference type="Proteomes" id="UP001239445">
    <property type="component" value="Unassembled WGS sequence"/>
</dbReference>
<dbReference type="SMART" id="SM01163">
    <property type="entry name" value="DUF1785"/>
    <property type="match status" value="1"/>
</dbReference>
<dbReference type="SUPFAM" id="SSF101690">
    <property type="entry name" value="PAZ domain"/>
    <property type="match status" value="1"/>
</dbReference>
<dbReference type="Pfam" id="PF16487">
    <property type="entry name" value="ArgoMid"/>
    <property type="match status" value="1"/>
</dbReference>
<comment type="caution">
    <text evidence="5">The sequence shown here is derived from an EMBL/GenBank/DDBJ whole genome shotgun (WGS) entry which is preliminary data.</text>
</comment>
<dbReference type="InterPro" id="IPR032472">
    <property type="entry name" value="ArgoL2"/>
</dbReference>
<dbReference type="PROSITE" id="PS50821">
    <property type="entry name" value="PAZ"/>
    <property type="match status" value="1"/>
</dbReference>
<dbReference type="CDD" id="cd04657">
    <property type="entry name" value="Piwi_ago-like"/>
    <property type="match status" value="1"/>
</dbReference>
<gene>
    <name evidence="5" type="ORF">QBC47DRAFT_342509</name>
</gene>
<dbReference type="Gene3D" id="2.170.260.10">
    <property type="entry name" value="paz domain"/>
    <property type="match status" value="1"/>
</dbReference>
<dbReference type="InterPro" id="IPR032474">
    <property type="entry name" value="Argonaute_N"/>
</dbReference>
<dbReference type="InterPro" id="IPR003165">
    <property type="entry name" value="Piwi"/>
</dbReference>
<dbReference type="PROSITE" id="PS50822">
    <property type="entry name" value="PIWI"/>
    <property type="match status" value="1"/>
</dbReference>
<keyword evidence="6" id="KW-1185">Reference proteome</keyword>
<organism evidence="5 6">
    <name type="scientific">Echria macrotheca</name>
    <dbReference type="NCBI Taxonomy" id="438768"/>
    <lineage>
        <taxon>Eukaryota</taxon>
        <taxon>Fungi</taxon>
        <taxon>Dikarya</taxon>
        <taxon>Ascomycota</taxon>
        <taxon>Pezizomycotina</taxon>
        <taxon>Sordariomycetes</taxon>
        <taxon>Sordariomycetidae</taxon>
        <taxon>Sordariales</taxon>
        <taxon>Schizotheciaceae</taxon>
        <taxon>Echria</taxon>
    </lineage>
</organism>
<dbReference type="SMART" id="SM00949">
    <property type="entry name" value="PAZ"/>
    <property type="match status" value="1"/>
</dbReference>
<feature type="compositionally biased region" description="Basic and acidic residues" evidence="2">
    <location>
        <begin position="877"/>
        <end position="890"/>
    </location>
</feature>
<feature type="domain" description="Piwi" evidence="4">
    <location>
        <begin position="564"/>
        <end position="866"/>
    </location>
</feature>
<evidence type="ECO:0000259" key="3">
    <source>
        <dbReference type="PROSITE" id="PS50821"/>
    </source>
</evidence>
<dbReference type="CDD" id="cd02846">
    <property type="entry name" value="PAZ_argonaute_like"/>
    <property type="match status" value="1"/>
</dbReference>
<dbReference type="InterPro" id="IPR012337">
    <property type="entry name" value="RNaseH-like_sf"/>
</dbReference>
<dbReference type="Pfam" id="PF16488">
    <property type="entry name" value="ArgoL2"/>
    <property type="match status" value="1"/>
</dbReference>
<evidence type="ECO:0000256" key="2">
    <source>
        <dbReference type="SAM" id="MobiDB-lite"/>
    </source>
</evidence>
<dbReference type="PANTHER" id="PTHR22891">
    <property type="entry name" value="EUKARYOTIC TRANSLATION INITIATION FACTOR 2C"/>
    <property type="match status" value="1"/>
</dbReference>
<dbReference type="AlphaFoldDB" id="A0AAJ0BFE4"/>
<dbReference type="InterPro" id="IPR032473">
    <property type="entry name" value="Argonaute_Mid_dom"/>
</dbReference>
<reference evidence="5" key="1">
    <citation type="submission" date="2023-06" db="EMBL/GenBank/DDBJ databases">
        <title>Genome-scale phylogeny and comparative genomics of the fungal order Sordariales.</title>
        <authorList>
            <consortium name="Lawrence Berkeley National Laboratory"/>
            <person name="Hensen N."/>
            <person name="Bonometti L."/>
            <person name="Westerberg I."/>
            <person name="Brannstrom I.O."/>
            <person name="Guillou S."/>
            <person name="Cros-Aarteil S."/>
            <person name="Calhoun S."/>
            <person name="Haridas S."/>
            <person name="Kuo A."/>
            <person name="Mondo S."/>
            <person name="Pangilinan J."/>
            <person name="Riley R."/>
            <person name="Labutti K."/>
            <person name="Andreopoulos B."/>
            <person name="Lipzen A."/>
            <person name="Chen C."/>
            <person name="Yanf M."/>
            <person name="Daum C."/>
            <person name="Ng V."/>
            <person name="Clum A."/>
            <person name="Steindorff A."/>
            <person name="Ohm R."/>
            <person name="Martin F."/>
            <person name="Silar P."/>
            <person name="Natvig D."/>
            <person name="Lalanne C."/>
            <person name="Gautier V."/>
            <person name="Ament-Velasquez S.L."/>
            <person name="Kruys A."/>
            <person name="Hutchinson M.I."/>
            <person name="Powell A.J."/>
            <person name="Barry K."/>
            <person name="Miller A.N."/>
            <person name="Grigoriev I.V."/>
            <person name="Debuchy R."/>
            <person name="Gladieux P."/>
            <person name="Thoren M.H."/>
            <person name="Johannesson H."/>
        </authorList>
    </citation>
    <scope>NUCLEOTIDE SEQUENCE</scope>
    <source>
        <strain evidence="5">PSN4</strain>
    </source>
</reference>
<dbReference type="Pfam" id="PF16486">
    <property type="entry name" value="ArgoN"/>
    <property type="match status" value="1"/>
</dbReference>
<dbReference type="GO" id="GO:0003723">
    <property type="term" value="F:RNA binding"/>
    <property type="evidence" value="ECO:0007669"/>
    <property type="project" value="InterPro"/>
</dbReference>
<dbReference type="EMBL" id="MU839831">
    <property type="protein sequence ID" value="KAK1757283.1"/>
    <property type="molecule type" value="Genomic_DNA"/>
</dbReference>
<dbReference type="Gene3D" id="3.30.420.10">
    <property type="entry name" value="Ribonuclease H-like superfamily/Ribonuclease H"/>
    <property type="match status" value="1"/>
</dbReference>
<dbReference type="InterPro" id="IPR045246">
    <property type="entry name" value="Piwi_ago-like"/>
</dbReference>
<proteinExistence type="inferred from homology"/>
<comment type="similarity">
    <text evidence="1">Belongs to the argonaute family.</text>
</comment>
<protein>
    <submittedName>
        <fullName evidence="5">Piwi domain-containing protein</fullName>
    </submittedName>
</protein>
<accession>A0AAJ0BFE4</accession>
<feature type="region of interest" description="Disordered" evidence="2">
    <location>
        <begin position="864"/>
        <end position="901"/>
    </location>
</feature>
<dbReference type="Pfam" id="PF02171">
    <property type="entry name" value="Piwi"/>
    <property type="match status" value="1"/>
</dbReference>
<dbReference type="SMART" id="SM00950">
    <property type="entry name" value="Piwi"/>
    <property type="match status" value="1"/>
</dbReference>
<name>A0AAJ0BFE4_9PEZI</name>
<dbReference type="InterPro" id="IPR036397">
    <property type="entry name" value="RNaseH_sf"/>
</dbReference>
<dbReference type="Gene3D" id="3.40.50.2300">
    <property type="match status" value="1"/>
</dbReference>
<dbReference type="InterPro" id="IPR014811">
    <property type="entry name" value="ArgoL1"/>
</dbReference>